<keyword evidence="3" id="KW-1185">Reference proteome</keyword>
<protein>
    <recommendedName>
        <fullName evidence="1">Glyoxalase/fosfomycin resistance/dioxygenase domain-containing protein</fullName>
    </recommendedName>
</protein>
<evidence type="ECO:0000259" key="1">
    <source>
        <dbReference type="Pfam" id="PF00903"/>
    </source>
</evidence>
<dbReference type="Gene3D" id="3.10.180.10">
    <property type="entry name" value="2,3-Dihydroxybiphenyl 1,2-Dioxygenase, domain 1"/>
    <property type="match status" value="1"/>
</dbReference>
<dbReference type="Proteomes" id="UP000246702">
    <property type="component" value="Unassembled WGS sequence"/>
</dbReference>
<dbReference type="OrthoDB" id="2873368at2759"/>
<dbReference type="InterPro" id="IPR029068">
    <property type="entry name" value="Glyas_Bleomycin-R_OHBP_Dase"/>
</dbReference>
<name>A0A317WVZ9_9EURO</name>
<dbReference type="RefSeq" id="XP_025468962.1">
    <property type="nucleotide sequence ID" value="XM_025615011.1"/>
</dbReference>
<dbReference type="Pfam" id="PF00903">
    <property type="entry name" value="Glyoxalase"/>
    <property type="match status" value="1"/>
</dbReference>
<dbReference type="SUPFAM" id="SSF54593">
    <property type="entry name" value="Glyoxalase/Bleomycin resistance protein/Dihydroxybiphenyl dioxygenase"/>
    <property type="match status" value="1"/>
</dbReference>
<dbReference type="InterPro" id="IPR004360">
    <property type="entry name" value="Glyas_Fos-R_dOase_dom"/>
</dbReference>
<accession>A0A317WVZ9</accession>
<dbReference type="EMBL" id="MSFK01000010">
    <property type="protein sequence ID" value="PWY90584.1"/>
    <property type="molecule type" value="Genomic_DNA"/>
</dbReference>
<dbReference type="AlphaFoldDB" id="A0A317WVZ9"/>
<reference evidence="2 3" key="1">
    <citation type="submission" date="2016-12" db="EMBL/GenBank/DDBJ databases">
        <title>The genomes of Aspergillus section Nigri reveals drivers in fungal speciation.</title>
        <authorList>
            <consortium name="DOE Joint Genome Institute"/>
            <person name="Vesth T.C."/>
            <person name="Nybo J."/>
            <person name="Theobald S."/>
            <person name="Brandl J."/>
            <person name="Frisvad J.C."/>
            <person name="Nielsen K.F."/>
            <person name="Lyhne E.K."/>
            <person name="Kogle M.E."/>
            <person name="Kuo A."/>
            <person name="Riley R."/>
            <person name="Clum A."/>
            <person name="Nolan M."/>
            <person name="Lipzen A."/>
            <person name="Salamov A."/>
            <person name="Henrissat B."/>
            <person name="Wiebenga A."/>
            <person name="De Vries R.P."/>
            <person name="Grigoriev I.V."/>
            <person name="Mortensen U.H."/>
            <person name="Andersen M.R."/>
            <person name="Baker S.E."/>
        </authorList>
    </citation>
    <scope>NUCLEOTIDE SEQUENCE [LARGE SCALE GENOMIC DNA]</scope>
    <source>
        <strain evidence="2 3">CBS 115572</strain>
    </source>
</reference>
<gene>
    <name evidence="2" type="ORF">BO94DRAFT_574300</name>
</gene>
<sequence>MVCTTILRPNHVGITVSSLADALAFWNEALGLEIVTQYTSLSTEPKDEQVETLIGVNGAKIKLAHVAITKDFLVELIEYTSASASAEEGVTFNSKPNVSGAMHLNVQVKGLDGILEKGKKLGWNILEGAGIIDVPGNGESNPPCRVVHLRGPNQEMLELLEVKEVKEVPVVEEMQDVQETQKVEEMQDVQEKEEVQEEQKVQEVEEVKKVQKVEEVEEVQDQKPMDKVDVLVEVDDQVKKGDKTKPIELE</sequence>
<proteinExistence type="predicted"/>
<comment type="caution">
    <text evidence="2">The sequence shown here is derived from an EMBL/GenBank/DDBJ whole genome shotgun (WGS) entry which is preliminary data.</text>
</comment>
<dbReference type="GeneID" id="37117154"/>
<evidence type="ECO:0000313" key="3">
    <source>
        <dbReference type="Proteomes" id="UP000246702"/>
    </source>
</evidence>
<organism evidence="2 3">
    <name type="scientific">Aspergillus sclerotioniger CBS 115572</name>
    <dbReference type="NCBI Taxonomy" id="1450535"/>
    <lineage>
        <taxon>Eukaryota</taxon>
        <taxon>Fungi</taxon>
        <taxon>Dikarya</taxon>
        <taxon>Ascomycota</taxon>
        <taxon>Pezizomycotina</taxon>
        <taxon>Eurotiomycetes</taxon>
        <taxon>Eurotiomycetidae</taxon>
        <taxon>Eurotiales</taxon>
        <taxon>Aspergillaceae</taxon>
        <taxon>Aspergillus</taxon>
        <taxon>Aspergillus subgen. Circumdati</taxon>
    </lineage>
</organism>
<evidence type="ECO:0000313" key="2">
    <source>
        <dbReference type="EMBL" id="PWY90584.1"/>
    </source>
</evidence>
<feature type="domain" description="Glyoxalase/fosfomycin resistance/dioxygenase" evidence="1">
    <location>
        <begin position="9"/>
        <end position="72"/>
    </location>
</feature>